<dbReference type="PROSITE" id="PS50158">
    <property type="entry name" value="ZF_CCHC"/>
    <property type="match status" value="1"/>
</dbReference>
<name>A0AAF0UJV4_SOLVR</name>
<dbReference type="Proteomes" id="UP001234989">
    <property type="component" value="Chromosome 9"/>
</dbReference>
<dbReference type="EMBL" id="CP133620">
    <property type="protein sequence ID" value="WMV46514.1"/>
    <property type="molecule type" value="Genomic_DNA"/>
</dbReference>
<evidence type="ECO:0000313" key="5">
    <source>
        <dbReference type="Proteomes" id="UP001234989"/>
    </source>
</evidence>
<dbReference type="Pfam" id="PF00098">
    <property type="entry name" value="zf-CCHC"/>
    <property type="match status" value="1"/>
</dbReference>
<evidence type="ECO:0000313" key="4">
    <source>
        <dbReference type="EMBL" id="WMV46514.1"/>
    </source>
</evidence>
<keyword evidence="5" id="KW-1185">Reference proteome</keyword>
<keyword evidence="1" id="KW-0862">Zinc</keyword>
<dbReference type="InterPro" id="IPR036875">
    <property type="entry name" value="Znf_CCHC_sf"/>
</dbReference>
<dbReference type="SMART" id="SM00343">
    <property type="entry name" value="ZnF_C2HC"/>
    <property type="match status" value="1"/>
</dbReference>
<evidence type="ECO:0000256" key="2">
    <source>
        <dbReference type="SAM" id="MobiDB-lite"/>
    </source>
</evidence>
<dbReference type="GO" id="GO:0003676">
    <property type="term" value="F:nucleic acid binding"/>
    <property type="evidence" value="ECO:0007669"/>
    <property type="project" value="InterPro"/>
</dbReference>
<dbReference type="Gene3D" id="4.10.60.10">
    <property type="entry name" value="Zinc finger, CCHC-type"/>
    <property type="match status" value="1"/>
</dbReference>
<accession>A0AAF0UJV4</accession>
<protein>
    <recommendedName>
        <fullName evidence="3">CCHC-type domain-containing protein</fullName>
    </recommendedName>
</protein>
<dbReference type="SUPFAM" id="SSF57756">
    <property type="entry name" value="Retrovirus zinc finger-like domains"/>
    <property type="match status" value="1"/>
</dbReference>
<dbReference type="InterPro" id="IPR001878">
    <property type="entry name" value="Znf_CCHC"/>
</dbReference>
<gene>
    <name evidence="4" type="ORF">MTR67_039899</name>
</gene>
<feature type="compositionally biased region" description="Polar residues" evidence="2">
    <location>
        <begin position="25"/>
        <end position="41"/>
    </location>
</feature>
<organism evidence="4 5">
    <name type="scientific">Solanum verrucosum</name>
    <dbReference type="NCBI Taxonomy" id="315347"/>
    <lineage>
        <taxon>Eukaryota</taxon>
        <taxon>Viridiplantae</taxon>
        <taxon>Streptophyta</taxon>
        <taxon>Embryophyta</taxon>
        <taxon>Tracheophyta</taxon>
        <taxon>Spermatophyta</taxon>
        <taxon>Magnoliopsida</taxon>
        <taxon>eudicotyledons</taxon>
        <taxon>Gunneridae</taxon>
        <taxon>Pentapetalae</taxon>
        <taxon>asterids</taxon>
        <taxon>lamiids</taxon>
        <taxon>Solanales</taxon>
        <taxon>Solanaceae</taxon>
        <taxon>Solanoideae</taxon>
        <taxon>Solaneae</taxon>
        <taxon>Solanum</taxon>
    </lineage>
</organism>
<evidence type="ECO:0000259" key="3">
    <source>
        <dbReference type="PROSITE" id="PS50158"/>
    </source>
</evidence>
<sequence length="50" mass="5422">MCHDESTGCFKCGQNGHFIRDCPKNRQSNGKEGNRAQSSSVAPPDIVASR</sequence>
<dbReference type="AlphaFoldDB" id="A0AAF0UJV4"/>
<dbReference type="GO" id="GO:0008270">
    <property type="term" value="F:zinc ion binding"/>
    <property type="evidence" value="ECO:0007669"/>
    <property type="project" value="UniProtKB-KW"/>
</dbReference>
<keyword evidence="1" id="KW-0479">Metal-binding</keyword>
<keyword evidence="1" id="KW-0863">Zinc-finger</keyword>
<evidence type="ECO:0000256" key="1">
    <source>
        <dbReference type="PROSITE-ProRule" id="PRU00047"/>
    </source>
</evidence>
<feature type="region of interest" description="Disordered" evidence="2">
    <location>
        <begin position="12"/>
        <end position="50"/>
    </location>
</feature>
<proteinExistence type="predicted"/>
<feature type="domain" description="CCHC-type" evidence="3">
    <location>
        <begin position="9"/>
        <end position="24"/>
    </location>
</feature>
<reference evidence="4" key="1">
    <citation type="submission" date="2023-08" db="EMBL/GenBank/DDBJ databases">
        <title>A de novo genome assembly of Solanum verrucosum Schlechtendal, a Mexican diploid species geographically isolated from the other diploid A-genome species in potato relatives.</title>
        <authorList>
            <person name="Hosaka K."/>
        </authorList>
    </citation>
    <scope>NUCLEOTIDE SEQUENCE</scope>
    <source>
        <tissue evidence="4">Young leaves</tissue>
    </source>
</reference>